<reference evidence="2" key="1">
    <citation type="submission" date="2020-06" db="EMBL/GenBank/DDBJ databases">
        <authorList>
            <person name="Li T."/>
            <person name="Hu X."/>
            <person name="Zhang T."/>
            <person name="Song X."/>
            <person name="Zhang H."/>
            <person name="Dai N."/>
            <person name="Sheng W."/>
            <person name="Hou X."/>
            <person name="Wei L."/>
        </authorList>
    </citation>
    <scope>NUCLEOTIDE SEQUENCE</scope>
    <source>
        <strain evidence="2">K16</strain>
        <tissue evidence="2">Leaf</tissue>
    </source>
</reference>
<dbReference type="GO" id="GO:0003676">
    <property type="term" value="F:nucleic acid binding"/>
    <property type="evidence" value="ECO:0007669"/>
    <property type="project" value="InterPro"/>
</dbReference>
<feature type="region of interest" description="Disordered" evidence="1">
    <location>
        <begin position="331"/>
        <end position="354"/>
    </location>
</feature>
<proteinExistence type="predicted"/>
<evidence type="ECO:0000256" key="1">
    <source>
        <dbReference type="SAM" id="MobiDB-lite"/>
    </source>
</evidence>
<name>A0AAE2BZ81_9LAMI</name>
<protein>
    <submittedName>
        <fullName evidence="2">Uncharacterized protein</fullName>
    </submittedName>
</protein>
<dbReference type="InterPro" id="IPR036875">
    <property type="entry name" value="Znf_CCHC_sf"/>
</dbReference>
<sequence length="438" mass="49155">MDKPLPQTLPNGSSSEERETFERWHADRCKFRSIILASMSDDVQKQYDRLDDVASNLQRMKEVYAILDRHTRYVATKEFFRAKMTEGSSVQEHGVKMLSLVEKLEDLKVGLEKDTYIDMILQSLPPSYDPFIVNFNMNGLEKFINELINMLVQYEATIKKSGPSVLIGEASNSKAKGKRAGRWKRKKDKAKAKTIVAAKNDKSAPIAPVGMGKEKKRMGTQQQSRANDICVYCHEKEHWKRDCSNLSSDQGMFVVEVIMVTNSASWVLNTDCGAHVCNDLHVLQRSRKLGKDEVVLRLGDGKAVAAEAIGIINLVPALAISKIQSSYARDCHDSSSQRSNSRTIRTGNPSHTDQALRGFHTTIPASHFSQLTTLPTNPLKLHRRPTSPTDETRLQYLVQVSIGSSMPNLEVLDLEHSRPTLRSWVHSCQTYAQPNSTG</sequence>
<keyword evidence="3" id="KW-1185">Reference proteome</keyword>
<feature type="compositionally biased region" description="Polar residues" evidence="1">
    <location>
        <begin position="336"/>
        <end position="353"/>
    </location>
</feature>
<comment type="caution">
    <text evidence="2">The sequence shown here is derived from an EMBL/GenBank/DDBJ whole genome shotgun (WGS) entry which is preliminary data.</text>
</comment>
<dbReference type="Pfam" id="PF14223">
    <property type="entry name" value="Retrotran_gag_2"/>
    <property type="match status" value="1"/>
</dbReference>
<dbReference type="AlphaFoldDB" id="A0AAE2BZ81"/>
<evidence type="ECO:0000313" key="2">
    <source>
        <dbReference type="EMBL" id="KAK4403218.1"/>
    </source>
</evidence>
<gene>
    <name evidence="2" type="ORF">Sango_1062500</name>
</gene>
<dbReference type="SUPFAM" id="SSF57756">
    <property type="entry name" value="Retrovirus zinc finger-like domains"/>
    <property type="match status" value="1"/>
</dbReference>
<dbReference type="GO" id="GO:0008270">
    <property type="term" value="F:zinc ion binding"/>
    <property type="evidence" value="ECO:0007669"/>
    <property type="project" value="InterPro"/>
</dbReference>
<reference evidence="2" key="2">
    <citation type="journal article" date="2024" name="Plant">
        <title>Genomic evolution and insights into agronomic trait innovations of Sesamum species.</title>
        <authorList>
            <person name="Miao H."/>
            <person name="Wang L."/>
            <person name="Qu L."/>
            <person name="Liu H."/>
            <person name="Sun Y."/>
            <person name="Le M."/>
            <person name="Wang Q."/>
            <person name="Wei S."/>
            <person name="Zheng Y."/>
            <person name="Lin W."/>
            <person name="Duan Y."/>
            <person name="Cao H."/>
            <person name="Xiong S."/>
            <person name="Wang X."/>
            <person name="Wei L."/>
            <person name="Li C."/>
            <person name="Ma Q."/>
            <person name="Ju M."/>
            <person name="Zhao R."/>
            <person name="Li G."/>
            <person name="Mu C."/>
            <person name="Tian Q."/>
            <person name="Mei H."/>
            <person name="Zhang T."/>
            <person name="Gao T."/>
            <person name="Zhang H."/>
        </authorList>
    </citation>
    <scope>NUCLEOTIDE SEQUENCE</scope>
    <source>
        <strain evidence="2">K16</strain>
    </source>
</reference>
<dbReference type="EMBL" id="JACGWL010000005">
    <property type="protein sequence ID" value="KAK4403218.1"/>
    <property type="molecule type" value="Genomic_DNA"/>
</dbReference>
<organism evidence="2 3">
    <name type="scientific">Sesamum angolense</name>
    <dbReference type="NCBI Taxonomy" id="2727404"/>
    <lineage>
        <taxon>Eukaryota</taxon>
        <taxon>Viridiplantae</taxon>
        <taxon>Streptophyta</taxon>
        <taxon>Embryophyta</taxon>
        <taxon>Tracheophyta</taxon>
        <taxon>Spermatophyta</taxon>
        <taxon>Magnoliopsida</taxon>
        <taxon>eudicotyledons</taxon>
        <taxon>Gunneridae</taxon>
        <taxon>Pentapetalae</taxon>
        <taxon>asterids</taxon>
        <taxon>lamiids</taxon>
        <taxon>Lamiales</taxon>
        <taxon>Pedaliaceae</taxon>
        <taxon>Sesamum</taxon>
    </lineage>
</organism>
<accession>A0AAE2BZ81</accession>
<dbReference type="Gene3D" id="4.10.60.10">
    <property type="entry name" value="Zinc finger, CCHC-type"/>
    <property type="match status" value="1"/>
</dbReference>
<dbReference type="Proteomes" id="UP001289374">
    <property type="component" value="Unassembled WGS sequence"/>
</dbReference>
<evidence type="ECO:0000313" key="3">
    <source>
        <dbReference type="Proteomes" id="UP001289374"/>
    </source>
</evidence>